<feature type="signal peptide" evidence="1">
    <location>
        <begin position="1"/>
        <end position="25"/>
    </location>
</feature>
<dbReference type="InterPro" id="IPR023393">
    <property type="entry name" value="START-like_dom_sf"/>
</dbReference>
<name>A0A2W5K5V1_9GAMM</name>
<comment type="caution">
    <text evidence="2">The sequence shown here is derived from an EMBL/GenBank/DDBJ whole genome shotgun (WGS) entry which is preliminary data.</text>
</comment>
<dbReference type="PANTHER" id="PTHR39332:SF7">
    <property type="entry name" value="SRPBCC FAMILY PROTEIN"/>
    <property type="match status" value="1"/>
</dbReference>
<dbReference type="CDD" id="cd07821">
    <property type="entry name" value="PYR_PYL_RCAR_like"/>
    <property type="match status" value="1"/>
</dbReference>
<gene>
    <name evidence="2" type="ORF">DI564_15475</name>
</gene>
<dbReference type="Pfam" id="PF10604">
    <property type="entry name" value="Polyketide_cyc2"/>
    <property type="match status" value="1"/>
</dbReference>
<dbReference type="InterPro" id="IPR019587">
    <property type="entry name" value="Polyketide_cyclase/dehydratase"/>
</dbReference>
<protein>
    <submittedName>
        <fullName evidence="2">MxaD protein</fullName>
    </submittedName>
</protein>
<organism evidence="2 3">
    <name type="scientific">Rhodanobacter denitrificans</name>
    <dbReference type="NCBI Taxonomy" id="666685"/>
    <lineage>
        <taxon>Bacteria</taxon>
        <taxon>Pseudomonadati</taxon>
        <taxon>Pseudomonadota</taxon>
        <taxon>Gammaproteobacteria</taxon>
        <taxon>Lysobacterales</taxon>
        <taxon>Rhodanobacteraceae</taxon>
        <taxon>Rhodanobacter</taxon>
    </lineage>
</organism>
<evidence type="ECO:0000313" key="2">
    <source>
        <dbReference type="EMBL" id="PZQ10718.1"/>
    </source>
</evidence>
<evidence type="ECO:0000313" key="3">
    <source>
        <dbReference type="Proteomes" id="UP000249046"/>
    </source>
</evidence>
<dbReference type="EMBL" id="QFPO01000019">
    <property type="protein sequence ID" value="PZQ10718.1"/>
    <property type="molecule type" value="Genomic_DNA"/>
</dbReference>
<sequence length="179" mass="19255">MSYRLPRFTLAAALAAALPIASAFAHGPTPHKADETVTIARPPAEVWKAVADFDALAKWNPAVKSSVASNGNAPGSERTVVLAAGGELIDSLDTYDAAAMSYGYRLYQENVEAFPVSYYTAELSVKPADGGSEVLWSARYYRGDTHNDPPENLNDAAAQKAIHDLFRAGLDNLKRTLEK</sequence>
<keyword evidence="1" id="KW-0732">Signal</keyword>
<dbReference type="Proteomes" id="UP000249046">
    <property type="component" value="Unassembled WGS sequence"/>
</dbReference>
<proteinExistence type="predicted"/>
<dbReference type="AlphaFoldDB" id="A0A2W5K5V1"/>
<dbReference type="PANTHER" id="PTHR39332">
    <property type="entry name" value="BLL4707 PROTEIN"/>
    <property type="match status" value="1"/>
</dbReference>
<accession>A0A2W5K5V1</accession>
<reference evidence="2 3" key="1">
    <citation type="submission" date="2017-08" db="EMBL/GenBank/DDBJ databases">
        <title>Infants hospitalized years apart are colonized by the same room-sourced microbial strains.</title>
        <authorList>
            <person name="Brooks B."/>
            <person name="Olm M.R."/>
            <person name="Firek B.A."/>
            <person name="Baker R."/>
            <person name="Thomas B.C."/>
            <person name="Morowitz M.J."/>
            <person name="Banfield J.F."/>
        </authorList>
    </citation>
    <scope>NUCLEOTIDE SEQUENCE [LARGE SCALE GENOMIC DNA]</scope>
    <source>
        <strain evidence="2">S2_005_003_R2_42</strain>
    </source>
</reference>
<dbReference type="Gene3D" id="3.30.530.20">
    <property type="match status" value="1"/>
</dbReference>
<dbReference type="SUPFAM" id="SSF55961">
    <property type="entry name" value="Bet v1-like"/>
    <property type="match status" value="1"/>
</dbReference>
<feature type="chain" id="PRO_5016051462" evidence="1">
    <location>
        <begin position="26"/>
        <end position="179"/>
    </location>
</feature>
<evidence type="ECO:0000256" key="1">
    <source>
        <dbReference type="SAM" id="SignalP"/>
    </source>
</evidence>